<evidence type="ECO:0000313" key="3">
    <source>
        <dbReference type="Proteomes" id="UP000215126"/>
    </source>
</evidence>
<feature type="transmembrane region" description="Helical" evidence="1">
    <location>
        <begin position="68"/>
        <end position="89"/>
    </location>
</feature>
<keyword evidence="3" id="KW-1185">Reference proteome</keyword>
<evidence type="ECO:0000313" key="2">
    <source>
        <dbReference type="EMBL" id="SNU83312.1"/>
    </source>
</evidence>
<feature type="transmembrane region" description="Helical" evidence="1">
    <location>
        <begin position="39"/>
        <end position="62"/>
    </location>
</feature>
<feature type="transmembrane region" description="Helical" evidence="1">
    <location>
        <begin position="138"/>
        <end position="162"/>
    </location>
</feature>
<reference evidence="2 3" key="1">
    <citation type="submission" date="2017-06" db="EMBL/GenBank/DDBJ databases">
        <authorList>
            <consortium name="Pathogen Informatics"/>
        </authorList>
    </citation>
    <scope>NUCLEOTIDE SEQUENCE [LARGE SCALE GENOMIC DNA]</scope>
    <source>
        <strain evidence="2 3">NCTC13161</strain>
    </source>
</reference>
<keyword evidence="1" id="KW-0812">Transmembrane</keyword>
<feature type="transmembrane region" description="Helical" evidence="1">
    <location>
        <begin position="110"/>
        <end position="132"/>
    </location>
</feature>
<organism evidence="2 3">
    <name type="scientific">Pandoraea sputorum</name>
    <dbReference type="NCBI Taxonomy" id="93222"/>
    <lineage>
        <taxon>Bacteria</taxon>
        <taxon>Pseudomonadati</taxon>
        <taxon>Pseudomonadota</taxon>
        <taxon>Betaproteobacteria</taxon>
        <taxon>Burkholderiales</taxon>
        <taxon>Burkholderiaceae</taxon>
        <taxon>Pandoraea</taxon>
    </lineage>
</organism>
<gene>
    <name evidence="2" type="ORF">SAMEA4530655_01418</name>
</gene>
<dbReference type="OrthoDB" id="9815497at2"/>
<keyword evidence="1" id="KW-0472">Membrane</keyword>
<dbReference type="EMBL" id="LT906435">
    <property type="protein sequence ID" value="SNU83312.1"/>
    <property type="molecule type" value="Genomic_DNA"/>
</dbReference>
<dbReference type="Proteomes" id="UP000215126">
    <property type="component" value="Chromosome 1"/>
</dbReference>
<dbReference type="AlphaFoldDB" id="A0A239SDL0"/>
<feature type="transmembrane region" description="Helical" evidence="1">
    <location>
        <begin position="193"/>
        <end position="212"/>
    </location>
</feature>
<sequence>MYFVGLSVFSGTLTWLFLQKPLTAQKPNMKKNFFIKKSFIYVAFGSAFGISIFQLFFILIFYSPDGFSIAGLAMSVIFGSLSTAISAIVGRRLGALDEEAEFWNFELRRWIFPFIVVALVVPAIGHIIEIVLQGSPLLIVALTVCNLLLTPLAYCILTACILKNRLAHVFFSALLTWLISAPLHLIHKQPLQLWFATFPLTALLAITGYLAAQGTKAIRSRSVGI</sequence>
<feature type="transmembrane region" description="Helical" evidence="1">
    <location>
        <begin position="169"/>
        <end position="187"/>
    </location>
</feature>
<dbReference type="RefSeq" id="WP_039397116.1">
    <property type="nucleotide sequence ID" value="NZ_CABPRX010000005.1"/>
</dbReference>
<evidence type="ECO:0000256" key="1">
    <source>
        <dbReference type="SAM" id="Phobius"/>
    </source>
</evidence>
<accession>A0A239SDL0</accession>
<dbReference type="KEGG" id="pspu:NA29_11370"/>
<keyword evidence="1" id="KW-1133">Transmembrane helix</keyword>
<protein>
    <submittedName>
        <fullName evidence="2">Uncharacterized protein</fullName>
    </submittedName>
</protein>
<name>A0A239SDL0_9BURK</name>
<proteinExistence type="predicted"/>
<dbReference type="GeneID" id="88094093"/>